<reference evidence="1" key="1">
    <citation type="submission" date="2022-04" db="EMBL/GenBank/DDBJ databases">
        <title>Jade perch genome.</title>
        <authorList>
            <person name="Chao B."/>
        </authorList>
    </citation>
    <scope>NUCLEOTIDE SEQUENCE</scope>
    <source>
        <strain evidence="1">CB-2022</strain>
    </source>
</reference>
<dbReference type="Proteomes" id="UP000831701">
    <property type="component" value="Chromosome 3"/>
</dbReference>
<evidence type="ECO:0000313" key="2">
    <source>
        <dbReference type="Proteomes" id="UP000831701"/>
    </source>
</evidence>
<organism evidence="1 2">
    <name type="scientific">Scortum barcoo</name>
    <name type="common">barcoo grunter</name>
    <dbReference type="NCBI Taxonomy" id="214431"/>
    <lineage>
        <taxon>Eukaryota</taxon>
        <taxon>Metazoa</taxon>
        <taxon>Chordata</taxon>
        <taxon>Craniata</taxon>
        <taxon>Vertebrata</taxon>
        <taxon>Euteleostomi</taxon>
        <taxon>Actinopterygii</taxon>
        <taxon>Neopterygii</taxon>
        <taxon>Teleostei</taxon>
        <taxon>Neoteleostei</taxon>
        <taxon>Acanthomorphata</taxon>
        <taxon>Eupercaria</taxon>
        <taxon>Centrarchiformes</taxon>
        <taxon>Terapontoidei</taxon>
        <taxon>Terapontidae</taxon>
        <taxon>Scortum</taxon>
    </lineage>
</organism>
<evidence type="ECO:0000313" key="1">
    <source>
        <dbReference type="EMBL" id="KAI3374701.1"/>
    </source>
</evidence>
<proteinExistence type="predicted"/>
<name>A0ACB8X3Z4_9TELE</name>
<accession>A0ACB8X3Z4</accession>
<feature type="non-terminal residue" evidence="1">
    <location>
        <position position="1"/>
    </location>
</feature>
<dbReference type="EMBL" id="CM041533">
    <property type="protein sequence ID" value="KAI3374701.1"/>
    <property type="molecule type" value="Genomic_DNA"/>
</dbReference>
<protein>
    <submittedName>
        <fullName evidence="1">Uncharacterized protein</fullName>
    </submittedName>
</protein>
<gene>
    <name evidence="1" type="ORF">L3Q82_021277</name>
</gene>
<comment type="caution">
    <text evidence="1">The sequence shown here is derived from an EMBL/GenBank/DDBJ whole genome shotgun (WGS) entry which is preliminary data.</text>
</comment>
<sequence>TDGVTTPSGPLIPDQPPQPTCVSWSPLIGPDTPPGRPMAGRHLFAGATLKSPFSSSVRTRWTRSPTGTLLAEDRAAQRGQDEDNWKSRWLNSKHKSDYGEWKLTSGSFYGDAEKDKGLQTSQDARFYAASARFEPFSNEGKTLVVQFTVKHEQKIDCGGGYVKVFPADLDQADMHGESNYYIMFGPDICGYSTKKVHVIFNYKGKNHLIKKEIKCKDDELSHLYTLILNPDQTYEVKIDNEKVESGSLEEDWDFLPPKKIKDPEAKKPEDWDDRAKIDDADDTKPEDWDKPENIPDPDAKKPDDWEEDMDGEWEPPMIPNPEYKGEWKPKQIDNPNYKGAWVHPEIDNPEYSPDSNIYKFDNIGVLGLDLWQVKSGTIFDNFLITDDVKEAEDIAKETWGVTKEPEKKMKQEQDDLKQKEEEVKNKEQDTEGADDEDEEDEDEEEADEEEDSKDDMEEALPMRVMGCRWPSFAQQDYTHTHTHTLMERGHAHTDAQTGSAAAARPRSVKGRVRAPAAPGNMAALMTLSQLSNGVPAYETYYRQLDPGNTGKISAGDAAQFLKKSGLSDSTLGKIWDLADSDRKGFLDKRGFFIALRLVASAQGGNDISLNNLNQTLAAPKFPDEKGKFEGIFESLSPVNGLLSGDKVRPVLINSKLPLDVLGKIWDLSDVDKDGHLDKDEFTVAMHLVYRTMEKEPVPASLPPSLIPPSKRKKFAGALPGGAVSVLPALPGLMAGPAPLKDSLRSTPPLGSGALLSTGATNLSPKHSFKSSSPPAVNWVVPVADGERYDEIFKKMDTDNDGLVNGTEVIEIFMQSSLSQTMLAQIWGLADTKQTGKLTREQFSLAMYLIQQKATKGIDPPATLTPDMIPPSERTAASSAVPDSTGSTGSVELTGIKELDDLSQEIAQLQREKFILEQEIREKEETIRQQNSEVQDMQDGLDRESSSLKDLESQKQDAQERLEEMDQQRSKLEGMLNDVKQKCQEESQTISSLQSQIRSQETDLRSQEDELSRTKMDLSRLQEEEAQLEQSLLSGRVQLDSIIKSLKTTQEEINQARSKLSLIQDSQKEMTKTIEQYNSALGDINGGNFSNLPDLSEGFAEKENGSFRSTDDSFKSKIAMFNNSAAKEPLADPFQTEDPFKPDPFNDPFGGDPFKESDPFKGTSSEDFFKRTDKSDLFGSADPFGRKPTPPAKPSAFSSGDPFTSNSPKPKDSDAFGSADPFGSNSFGSKGGGFADFSQMSKKSDNPVLPSKKNVPNRPAPPYGVLGLTADSFVTTQSSKASKDCGPVGFADFGSFGSENQQLEWAKRESEREEQERLRRLRLQEQQDLELAIALSKADMPSS</sequence>
<keyword evidence="2" id="KW-1185">Reference proteome</keyword>